<keyword evidence="2" id="KW-1185">Reference proteome</keyword>
<reference evidence="1" key="2">
    <citation type="submission" date="2015-04" db="UniProtKB">
        <authorList>
            <consortium name="EnsemblPlants"/>
        </authorList>
    </citation>
    <scope>IDENTIFICATION</scope>
</reference>
<reference evidence="1" key="1">
    <citation type="submission" date="2013-08" db="EMBL/GenBank/DDBJ databases">
        <title>Oryza genome evolution.</title>
        <authorList>
            <person name="Wing R.A."/>
            <person name="Panaud O."/>
            <person name="Oliveira A.C."/>
        </authorList>
    </citation>
    <scope>NUCLEOTIDE SEQUENCE</scope>
</reference>
<accession>A0A0D9Y495</accession>
<dbReference type="EnsemblPlants" id="OGLUM01G06000.1">
    <property type="protein sequence ID" value="OGLUM01G06000.1"/>
    <property type="gene ID" value="OGLUM01G06000"/>
</dbReference>
<evidence type="ECO:0000313" key="2">
    <source>
        <dbReference type="Proteomes" id="UP000026961"/>
    </source>
</evidence>
<proteinExistence type="predicted"/>
<name>A0A0D9Y495_9ORYZ</name>
<organism evidence="1">
    <name type="scientific">Oryza glumipatula</name>
    <dbReference type="NCBI Taxonomy" id="40148"/>
    <lineage>
        <taxon>Eukaryota</taxon>
        <taxon>Viridiplantae</taxon>
        <taxon>Streptophyta</taxon>
        <taxon>Embryophyta</taxon>
        <taxon>Tracheophyta</taxon>
        <taxon>Spermatophyta</taxon>
        <taxon>Magnoliopsida</taxon>
        <taxon>Liliopsida</taxon>
        <taxon>Poales</taxon>
        <taxon>Poaceae</taxon>
        <taxon>BOP clade</taxon>
        <taxon>Oryzoideae</taxon>
        <taxon>Oryzeae</taxon>
        <taxon>Oryzinae</taxon>
        <taxon>Oryza</taxon>
    </lineage>
</organism>
<reference evidence="1" key="3">
    <citation type="submission" date="2018-05" db="EMBL/GenBank/DDBJ databases">
        <title>OgluRS3 (Oryza glumaepatula Reference Sequence Version 3).</title>
        <authorList>
            <person name="Zhang J."/>
            <person name="Kudrna D."/>
            <person name="Lee S."/>
            <person name="Talag J."/>
            <person name="Welchert J."/>
            <person name="Wing R.A."/>
        </authorList>
    </citation>
    <scope>NUCLEOTIDE SEQUENCE [LARGE SCALE GENOMIC DNA]</scope>
</reference>
<dbReference type="Proteomes" id="UP000026961">
    <property type="component" value="Chromosome 1"/>
</dbReference>
<protein>
    <submittedName>
        <fullName evidence="1">Uncharacterized protein</fullName>
    </submittedName>
</protein>
<dbReference type="Gramene" id="OGLUM01G06000.1">
    <property type="protein sequence ID" value="OGLUM01G06000.1"/>
    <property type="gene ID" value="OGLUM01G06000"/>
</dbReference>
<dbReference type="AlphaFoldDB" id="A0A0D9Y495"/>
<dbReference type="HOGENOM" id="CLU_2871259_0_0_1"/>
<evidence type="ECO:0000313" key="1">
    <source>
        <dbReference type="EnsemblPlants" id="OGLUM01G06000.1"/>
    </source>
</evidence>
<sequence>MTALARIHGGKMALTTLDDRSGSGTPFTATATITAGTSTPATITAAGFSFDGMEMKIEGGILTF</sequence>